<dbReference type="OrthoDB" id="3627639at2759"/>
<comment type="caution">
    <text evidence="1">The sequence shown here is derived from an EMBL/GenBank/DDBJ whole genome shotgun (WGS) entry which is preliminary data.</text>
</comment>
<name>A0A2G5H7E9_CERBT</name>
<evidence type="ECO:0000313" key="2">
    <source>
        <dbReference type="Proteomes" id="UP000230605"/>
    </source>
</evidence>
<proteinExistence type="predicted"/>
<dbReference type="AlphaFoldDB" id="A0A2G5H7E9"/>
<accession>A0A2G5H7E9</accession>
<evidence type="ECO:0000313" key="1">
    <source>
        <dbReference type="EMBL" id="PIA88466.1"/>
    </source>
</evidence>
<protein>
    <submittedName>
        <fullName evidence="1">Uncharacterized protein</fullName>
    </submittedName>
</protein>
<gene>
    <name evidence="1" type="ORF">CB0940_07424</name>
</gene>
<sequence>MNSKLIADDVTEFIPIENVVPSQFTEVYGDSFISGFIEGGELNGLVSIKLKDRSKARDLQAELKINAPFAGGAIDVSGEGSVAMKNNESSVQGERTISVSWLGGGDIKGQSATDWTIDALKDAAFNFPSRVAQTPQRTYAIVTKYTALRSFQEKTVRGTPLDYENAGVYTSTLLEAYLEYKSILKDLQMMSWDLEHKLIELEKGTETAAQATYRTSLKSSYDKLKTSYNTRNASFTAMQEKKPTEADHDALVKYQRELAAEERKLLQPLEPNEVKVYEPDLYGLDQAHTDCRFEMIKIVREVDAVTFDPKVAIDPDRKHVFLSPAIFRLLVPKAVIPKANQVAPEGAWRTSPIKTQDTQQYSAEYNEIGVSISRTTRTNTLALHPVWHGSRIQLLHAGTRKVLDFGGAGGMTWLYHTLLHGHENQTMTLECENLPRLNDPLAINSWMLRTKIGALEMNHVASDDKLLSRVLNPKADDKASLQRWYISKSPIDPLCVRITSAAWPNSFLQAYGSGLTEIRLLPLPADERLCDFQLLSVA</sequence>
<dbReference type="EMBL" id="LKMD01000108">
    <property type="protein sequence ID" value="PIA88466.1"/>
    <property type="molecule type" value="Genomic_DNA"/>
</dbReference>
<reference evidence="1 2" key="1">
    <citation type="submission" date="2015-10" db="EMBL/GenBank/DDBJ databases">
        <title>The cercosporin biosynthetic gene cluster was horizontally transferred to several fungal lineages and shown to be expanded in Cercospora beticola based on microsynteny with recipient genomes.</title>
        <authorList>
            <person name="De Jonge R."/>
            <person name="Ebert M.K."/>
            <person name="Suttle J.C."/>
            <person name="Jurick Ii W.M."/>
            <person name="Secor G.A."/>
            <person name="Thomma B.P."/>
            <person name="Van De Peer Y."/>
            <person name="Bolton M.D."/>
        </authorList>
    </citation>
    <scope>NUCLEOTIDE SEQUENCE [LARGE SCALE GENOMIC DNA]</scope>
    <source>
        <strain evidence="1 2">09-40</strain>
    </source>
</reference>
<dbReference type="Proteomes" id="UP000230605">
    <property type="component" value="Chromosome 5"/>
</dbReference>
<organism evidence="1 2">
    <name type="scientific">Cercospora beticola</name>
    <name type="common">Sugarbeet leaf spot fungus</name>
    <dbReference type="NCBI Taxonomy" id="122368"/>
    <lineage>
        <taxon>Eukaryota</taxon>
        <taxon>Fungi</taxon>
        <taxon>Dikarya</taxon>
        <taxon>Ascomycota</taxon>
        <taxon>Pezizomycotina</taxon>
        <taxon>Dothideomycetes</taxon>
        <taxon>Dothideomycetidae</taxon>
        <taxon>Mycosphaerellales</taxon>
        <taxon>Mycosphaerellaceae</taxon>
        <taxon>Cercospora</taxon>
    </lineage>
</organism>